<protein>
    <recommendedName>
        <fullName evidence="4">Tetratricopeptide repeat protein</fullName>
    </recommendedName>
</protein>
<gene>
    <name evidence="2" type="ORF">L1F33_11705</name>
</gene>
<feature type="transmembrane region" description="Helical" evidence="1">
    <location>
        <begin position="63"/>
        <end position="82"/>
    </location>
</feature>
<keyword evidence="3" id="KW-1185">Reference proteome</keyword>
<keyword evidence="1" id="KW-0472">Membrane</keyword>
<sequence length="513" mass="56147">MPGSISHVGGRRPKIHRWREPNRTLARFFHTWLRPFDKAAPALEITGIQWPFSVFRLGEIDGYFLSIQTSFLPFGPVVRLSIGRYRMFLTNLTRSRSTASKLALALALVGGTAVAGAAIETPAFAQKKKQQKTSGDYSKGFVAAYTPVKAMQDAGSTDAAALKAAVPTLVAAVETQDDRFVAGNTIYSIGRTAEDTSLQYQGVTMMLESGKVPAENTAQYNMLAGQLAYNAQNYNDARRYLQAAADAGQTNPDPTIMIVESYFGENNFAQGFSALDSAIEARKAAGQPVDEAWLKRGLALAYENEMTEEAMRYASWYAQDYPSQEAWSDVVAVALNLGDYQMQESLDLLRLARRLDAIKYPQMYLEYVEAADPRRFPGEVVAVIDQGWNSGVLERSNEFAVASRSEAAGRVEADRADLPTVAREARAGNASLNTVVAAGDAFLSYEQPSEAEEFYTKALGMPGVNTAMILTRLGIAQLDQGRAEEAKATFAKVEGQRKPIAQLWSIYADQRGV</sequence>
<dbReference type="RefSeq" id="WP_265558080.1">
    <property type="nucleotide sequence ID" value="NZ_CP092471.1"/>
</dbReference>
<name>A0ABY5T0M8_9SPHN</name>
<evidence type="ECO:0000313" key="2">
    <source>
        <dbReference type="EMBL" id="UVI38898.1"/>
    </source>
</evidence>
<evidence type="ECO:0000256" key="1">
    <source>
        <dbReference type="SAM" id="Phobius"/>
    </source>
</evidence>
<evidence type="ECO:0008006" key="4">
    <source>
        <dbReference type="Google" id="ProtNLM"/>
    </source>
</evidence>
<feature type="transmembrane region" description="Helical" evidence="1">
    <location>
        <begin position="102"/>
        <end position="119"/>
    </location>
</feature>
<dbReference type="Proteomes" id="UP001065265">
    <property type="component" value="Chromosome"/>
</dbReference>
<keyword evidence="1" id="KW-1133">Transmembrane helix</keyword>
<dbReference type="SUPFAM" id="SSF48452">
    <property type="entry name" value="TPR-like"/>
    <property type="match status" value="1"/>
</dbReference>
<dbReference type="Gene3D" id="1.25.40.10">
    <property type="entry name" value="Tetratricopeptide repeat domain"/>
    <property type="match status" value="1"/>
</dbReference>
<organism evidence="2 3">
    <name type="scientific">Qipengyuania spongiae</name>
    <dbReference type="NCBI Taxonomy" id="2909673"/>
    <lineage>
        <taxon>Bacteria</taxon>
        <taxon>Pseudomonadati</taxon>
        <taxon>Pseudomonadota</taxon>
        <taxon>Alphaproteobacteria</taxon>
        <taxon>Sphingomonadales</taxon>
        <taxon>Erythrobacteraceae</taxon>
        <taxon>Qipengyuania</taxon>
    </lineage>
</organism>
<keyword evidence="1" id="KW-0812">Transmembrane</keyword>
<dbReference type="InterPro" id="IPR011990">
    <property type="entry name" value="TPR-like_helical_dom_sf"/>
</dbReference>
<reference evidence="2" key="1">
    <citation type="submission" date="2022-02" db="EMBL/GenBank/DDBJ databases">
        <title>Qipengyuania spongiae sp. nov., isolated from marine sponge.</title>
        <authorList>
            <person name="Li Z."/>
            <person name="Zhang M."/>
        </authorList>
    </citation>
    <scope>NUCLEOTIDE SEQUENCE</scope>
    <source>
        <strain evidence="2">PHS-Z21</strain>
    </source>
</reference>
<proteinExistence type="predicted"/>
<accession>A0ABY5T0M8</accession>
<dbReference type="EMBL" id="CP092471">
    <property type="protein sequence ID" value="UVI38898.1"/>
    <property type="molecule type" value="Genomic_DNA"/>
</dbReference>
<evidence type="ECO:0000313" key="3">
    <source>
        <dbReference type="Proteomes" id="UP001065265"/>
    </source>
</evidence>